<dbReference type="Proteomes" id="UP001500979">
    <property type="component" value="Unassembled WGS sequence"/>
</dbReference>
<proteinExistence type="predicted"/>
<feature type="region of interest" description="Disordered" evidence="1">
    <location>
        <begin position="32"/>
        <end position="57"/>
    </location>
</feature>
<name>A0ABN3UZR4_9PSEU</name>
<evidence type="ECO:0000313" key="2">
    <source>
        <dbReference type="EMBL" id="GAA2772702.1"/>
    </source>
</evidence>
<gene>
    <name evidence="2" type="ORF">GCM10010470_00250</name>
</gene>
<keyword evidence="3" id="KW-1185">Reference proteome</keyword>
<accession>A0ABN3UZR4</accession>
<comment type="caution">
    <text evidence="2">The sequence shown here is derived from an EMBL/GenBank/DDBJ whole genome shotgun (WGS) entry which is preliminary data.</text>
</comment>
<protein>
    <submittedName>
        <fullName evidence="2">Uncharacterized protein</fullName>
    </submittedName>
</protein>
<dbReference type="RefSeq" id="WP_344677216.1">
    <property type="nucleotide sequence ID" value="NZ_BAAAUX010000001.1"/>
</dbReference>
<sequence length="74" mass="7323">MATTSRGDTVELTDLPGLLDDLAEYLLTRGVEVPTPGTPAQPPSMGSCPAGGDHAPIPIQGGGGNQCAKCGASC</sequence>
<dbReference type="EMBL" id="BAAAUX010000001">
    <property type="protein sequence ID" value="GAA2772702.1"/>
    <property type="molecule type" value="Genomic_DNA"/>
</dbReference>
<organism evidence="2 3">
    <name type="scientific">Saccharopolyspora taberi</name>
    <dbReference type="NCBI Taxonomy" id="60895"/>
    <lineage>
        <taxon>Bacteria</taxon>
        <taxon>Bacillati</taxon>
        <taxon>Actinomycetota</taxon>
        <taxon>Actinomycetes</taxon>
        <taxon>Pseudonocardiales</taxon>
        <taxon>Pseudonocardiaceae</taxon>
        <taxon>Saccharopolyspora</taxon>
    </lineage>
</organism>
<evidence type="ECO:0000256" key="1">
    <source>
        <dbReference type="SAM" id="MobiDB-lite"/>
    </source>
</evidence>
<evidence type="ECO:0000313" key="3">
    <source>
        <dbReference type="Proteomes" id="UP001500979"/>
    </source>
</evidence>
<reference evidence="2 3" key="1">
    <citation type="journal article" date="2019" name="Int. J. Syst. Evol. Microbiol.">
        <title>The Global Catalogue of Microorganisms (GCM) 10K type strain sequencing project: providing services to taxonomists for standard genome sequencing and annotation.</title>
        <authorList>
            <consortium name="The Broad Institute Genomics Platform"/>
            <consortium name="The Broad Institute Genome Sequencing Center for Infectious Disease"/>
            <person name="Wu L."/>
            <person name="Ma J."/>
        </authorList>
    </citation>
    <scope>NUCLEOTIDE SEQUENCE [LARGE SCALE GENOMIC DNA]</scope>
    <source>
        <strain evidence="2 3">JCM 9383</strain>
    </source>
</reference>